<gene>
    <name evidence="2" type="ORF">RHODO2019_11000</name>
</gene>
<reference evidence="2" key="1">
    <citation type="submission" date="2022-10" db="EMBL/GenBank/DDBJ databases">
        <title>Rhodococcus sp.75.</title>
        <authorList>
            <person name="Sun M."/>
        </authorList>
    </citation>
    <scope>NUCLEOTIDE SEQUENCE</scope>
    <source>
        <strain evidence="2">75</strain>
    </source>
</reference>
<feature type="compositionally biased region" description="Polar residues" evidence="1">
    <location>
        <begin position="112"/>
        <end position="121"/>
    </location>
</feature>
<evidence type="ECO:0000313" key="2">
    <source>
        <dbReference type="EMBL" id="UZJ23733.1"/>
    </source>
</evidence>
<dbReference type="EMBL" id="CP110615">
    <property type="protein sequence ID" value="UZJ23733.1"/>
    <property type="molecule type" value="Genomic_DNA"/>
</dbReference>
<keyword evidence="3" id="KW-1185">Reference proteome</keyword>
<evidence type="ECO:0000313" key="3">
    <source>
        <dbReference type="Proteomes" id="UP001164965"/>
    </source>
</evidence>
<protein>
    <recommendedName>
        <fullName evidence="4">Tail assembly chaperone</fullName>
    </recommendedName>
</protein>
<name>A0ABY6NWR1_9NOCA</name>
<dbReference type="RefSeq" id="WP_265381841.1">
    <property type="nucleotide sequence ID" value="NZ_CP110615.1"/>
</dbReference>
<organism evidence="2 3">
    <name type="scientific">Rhodococcus antarcticus</name>
    <dbReference type="NCBI Taxonomy" id="2987751"/>
    <lineage>
        <taxon>Bacteria</taxon>
        <taxon>Bacillati</taxon>
        <taxon>Actinomycetota</taxon>
        <taxon>Actinomycetes</taxon>
        <taxon>Mycobacteriales</taxon>
        <taxon>Nocardiaceae</taxon>
        <taxon>Rhodococcus</taxon>
    </lineage>
</organism>
<feature type="region of interest" description="Disordered" evidence="1">
    <location>
        <begin position="86"/>
        <end position="121"/>
    </location>
</feature>
<evidence type="ECO:0008006" key="4">
    <source>
        <dbReference type="Google" id="ProtNLM"/>
    </source>
</evidence>
<proteinExistence type="predicted"/>
<evidence type="ECO:0000256" key="1">
    <source>
        <dbReference type="SAM" id="MobiDB-lite"/>
    </source>
</evidence>
<sequence length="172" mass="18248">MSDTTTTDLPRALGVTIKYGKGYEETWANFTGSLEQIRENLISYFGLESASVAEMTMHELVSDVTSMAHGSQHVIRALGGTFAGAKDAPDTTTAAAPAEGTDPWGEGDKSSEVQWPNSTPVEENPALVLIRNATDVPTLQRVWAENQQAFTDAAVSAAYKARGKALTEAAAA</sequence>
<dbReference type="Proteomes" id="UP001164965">
    <property type="component" value="Chromosome"/>
</dbReference>
<accession>A0ABY6NWR1</accession>
<feature type="compositionally biased region" description="Low complexity" evidence="1">
    <location>
        <begin position="86"/>
        <end position="103"/>
    </location>
</feature>